<keyword evidence="6" id="KW-0804">Transcription</keyword>
<protein>
    <recommendedName>
        <fullName evidence="8">Large ribosomal subunit protein mL67</fullName>
    </recommendedName>
</protein>
<accession>A0A4R8S8Q8</accession>
<evidence type="ECO:0000313" key="11">
    <source>
        <dbReference type="Proteomes" id="UP000295604"/>
    </source>
</evidence>
<feature type="compositionally biased region" description="Basic and acidic residues" evidence="9">
    <location>
        <begin position="485"/>
        <end position="498"/>
    </location>
</feature>
<evidence type="ECO:0000313" key="10">
    <source>
        <dbReference type="EMBL" id="TDZ87555.1"/>
    </source>
</evidence>
<feature type="compositionally biased region" description="Acidic residues" evidence="9">
    <location>
        <begin position="44"/>
        <end position="54"/>
    </location>
</feature>
<gene>
    <name evidence="10" type="ORF">C8034_v006693</name>
</gene>
<feature type="region of interest" description="Disordered" evidence="9">
    <location>
        <begin position="1"/>
        <end position="73"/>
    </location>
</feature>
<evidence type="ECO:0000256" key="2">
    <source>
        <dbReference type="ARBA" id="ARBA00010741"/>
    </source>
</evidence>
<keyword evidence="11" id="KW-1185">Reference proteome</keyword>
<dbReference type="GO" id="GO:0003697">
    <property type="term" value="F:single-stranded DNA binding"/>
    <property type="evidence" value="ECO:0007669"/>
    <property type="project" value="InterPro"/>
</dbReference>
<sequence length="498" mass="56560">MSATSDGATWPRAPGNFARSGQAIPKAKGDDERRRRRRHAAAAADDDDEKDDDETPFRLPRSERRNESTAKMNSLALNRLQKLSVGLSKICTRHVSEAILAKAKQYQMPRRQWPKFEEAKFEKDHGEEIWVYCHELSGQVVYSYTPVKDFTHNERAAQRALAQIPFNGKKAKPATLRPDYWHALARIEVPRGAGAAGQSVFQKLREFKRMHELCWGDEIVFRDTATEVHPEGNPNGPNRKMVRNRQERARALNDQRANAIADLAAVLAGAGRGNRLIVSWHERLMLQQGCRLLGRKWSAYPPKTEATPESRQLLAEGEWWDPTPAERRVKGAAQAAKAEGAFENKAEEQDTTPVPVKTLNASGEVEIVQYPRCETRSYTYTDQAGTLQTINIPIRGKHRRVKVPDLGGENKIAIVPTNWFNPRDELLPVRVFWAVDTDRLHAEKWSGNVSHDLLEKHVKLAEEYDGGVESFLGKRPQKRRRSIAKQKETYKPSYAIKE</sequence>
<keyword evidence="5" id="KW-0496">Mitochondrion</keyword>
<evidence type="ECO:0000256" key="8">
    <source>
        <dbReference type="ARBA" id="ARBA00035185"/>
    </source>
</evidence>
<evidence type="ECO:0000256" key="3">
    <source>
        <dbReference type="ARBA" id="ARBA00022980"/>
    </source>
</evidence>
<keyword evidence="7" id="KW-0687">Ribonucleoprotein</keyword>
<dbReference type="Proteomes" id="UP000295604">
    <property type="component" value="Unassembled WGS sequence"/>
</dbReference>
<dbReference type="GO" id="GO:1990904">
    <property type="term" value="C:ribonucleoprotein complex"/>
    <property type="evidence" value="ECO:0007669"/>
    <property type="project" value="UniProtKB-KW"/>
</dbReference>
<dbReference type="PANTHER" id="PTHR28184:SF1">
    <property type="entry name" value="LARGE RIBOSOMAL SUBUNIT PROTEIN ML67"/>
    <property type="match status" value="1"/>
</dbReference>
<dbReference type="Pfam" id="PF12829">
    <property type="entry name" value="Mhr1"/>
    <property type="match status" value="1"/>
</dbReference>
<feature type="region of interest" description="Disordered" evidence="9">
    <location>
        <begin position="474"/>
        <end position="498"/>
    </location>
</feature>
<dbReference type="GO" id="GO:0003735">
    <property type="term" value="F:structural constituent of ribosome"/>
    <property type="evidence" value="ECO:0007669"/>
    <property type="project" value="TreeGrafter"/>
</dbReference>
<dbReference type="GO" id="GO:0005739">
    <property type="term" value="C:mitochondrion"/>
    <property type="evidence" value="ECO:0007669"/>
    <property type="project" value="UniProtKB-SubCell"/>
</dbReference>
<evidence type="ECO:0000256" key="9">
    <source>
        <dbReference type="SAM" id="MobiDB-lite"/>
    </source>
</evidence>
<dbReference type="AlphaFoldDB" id="A0A4R8S8Q8"/>
<evidence type="ECO:0000256" key="1">
    <source>
        <dbReference type="ARBA" id="ARBA00004173"/>
    </source>
</evidence>
<comment type="similarity">
    <text evidence="2">Belongs to the mitochondrion-specific ribosomal protein mL67 family.</text>
</comment>
<comment type="subcellular location">
    <subcellularLocation>
        <location evidence="1">Mitochondrion</location>
    </subcellularLocation>
</comment>
<evidence type="ECO:0000256" key="6">
    <source>
        <dbReference type="ARBA" id="ARBA00023163"/>
    </source>
</evidence>
<evidence type="ECO:0000256" key="5">
    <source>
        <dbReference type="ARBA" id="ARBA00023128"/>
    </source>
</evidence>
<comment type="caution">
    <text evidence="10">The sequence shown here is derived from an EMBL/GenBank/DDBJ whole genome shotgun (WGS) entry which is preliminary data.</text>
</comment>
<dbReference type="GO" id="GO:0000150">
    <property type="term" value="F:DNA strand exchange activity"/>
    <property type="evidence" value="ECO:0007669"/>
    <property type="project" value="InterPro"/>
</dbReference>
<proteinExistence type="inferred from homology"/>
<evidence type="ECO:0000256" key="4">
    <source>
        <dbReference type="ARBA" id="ARBA00023015"/>
    </source>
</evidence>
<organism evidence="10 11">
    <name type="scientific">Colletotrichum sidae</name>
    <dbReference type="NCBI Taxonomy" id="1347389"/>
    <lineage>
        <taxon>Eukaryota</taxon>
        <taxon>Fungi</taxon>
        <taxon>Dikarya</taxon>
        <taxon>Ascomycota</taxon>
        <taxon>Pezizomycotina</taxon>
        <taxon>Sordariomycetes</taxon>
        <taxon>Hypocreomycetidae</taxon>
        <taxon>Glomerellales</taxon>
        <taxon>Glomerellaceae</taxon>
        <taxon>Colletotrichum</taxon>
        <taxon>Colletotrichum orbiculare species complex</taxon>
    </lineage>
</organism>
<keyword evidence="3" id="KW-0689">Ribosomal protein</keyword>
<keyword evidence="4" id="KW-0805">Transcription regulation</keyword>
<dbReference type="InterPro" id="IPR024629">
    <property type="entry name" value="Ribosomal_mL67"/>
</dbReference>
<feature type="compositionally biased region" description="Basic residues" evidence="9">
    <location>
        <begin position="475"/>
        <end position="484"/>
    </location>
</feature>
<name>A0A4R8S8Q8_9PEZI</name>
<dbReference type="GO" id="GO:0005840">
    <property type="term" value="C:ribosome"/>
    <property type="evidence" value="ECO:0007669"/>
    <property type="project" value="UniProtKB-KW"/>
</dbReference>
<dbReference type="EMBL" id="QAPF01001802">
    <property type="protein sequence ID" value="TDZ87555.1"/>
    <property type="molecule type" value="Genomic_DNA"/>
</dbReference>
<reference evidence="10 11" key="1">
    <citation type="submission" date="2018-11" db="EMBL/GenBank/DDBJ databases">
        <title>Genome sequence and assembly of Colletotrichum sidae.</title>
        <authorList>
            <person name="Gan P."/>
            <person name="Shirasu K."/>
        </authorList>
    </citation>
    <scope>NUCLEOTIDE SEQUENCE [LARGE SCALE GENOMIC DNA]</scope>
    <source>
        <strain evidence="10 11">CBS 518.97</strain>
    </source>
</reference>
<dbReference type="PANTHER" id="PTHR28184">
    <property type="entry name" value="MITOCHONDRIAL HOMOLOGOUS RECOMBINATION PROTEIN 1"/>
    <property type="match status" value="1"/>
</dbReference>
<evidence type="ECO:0000256" key="7">
    <source>
        <dbReference type="ARBA" id="ARBA00023274"/>
    </source>
</evidence>